<dbReference type="EMBL" id="CYKH01002219">
    <property type="protein sequence ID" value="CUG94040.1"/>
    <property type="molecule type" value="Genomic_DNA"/>
</dbReference>
<evidence type="ECO:0000313" key="2">
    <source>
        <dbReference type="EMBL" id="CUG94040.1"/>
    </source>
</evidence>
<feature type="domain" description="SAP" evidence="1">
    <location>
        <begin position="90"/>
        <end position="124"/>
    </location>
</feature>
<reference evidence="3" key="1">
    <citation type="submission" date="2015-09" db="EMBL/GenBank/DDBJ databases">
        <authorList>
            <consortium name="Pathogen Informatics"/>
        </authorList>
    </citation>
    <scope>NUCLEOTIDE SEQUENCE [LARGE SCALE GENOMIC DNA]</scope>
    <source>
        <strain evidence="3">Lake Konstanz</strain>
    </source>
</reference>
<organism evidence="2 3">
    <name type="scientific">Bodo saltans</name>
    <name type="common">Flagellated protozoan</name>
    <dbReference type="NCBI Taxonomy" id="75058"/>
    <lineage>
        <taxon>Eukaryota</taxon>
        <taxon>Discoba</taxon>
        <taxon>Euglenozoa</taxon>
        <taxon>Kinetoplastea</taxon>
        <taxon>Metakinetoplastina</taxon>
        <taxon>Eubodonida</taxon>
        <taxon>Bodonidae</taxon>
        <taxon>Bodo</taxon>
    </lineage>
</organism>
<protein>
    <recommendedName>
        <fullName evidence="1">SAP domain-containing protein</fullName>
    </recommendedName>
</protein>
<dbReference type="PROSITE" id="PS50800">
    <property type="entry name" value="SAP"/>
    <property type="match status" value="1"/>
</dbReference>
<evidence type="ECO:0000259" key="1">
    <source>
        <dbReference type="PROSITE" id="PS50800"/>
    </source>
</evidence>
<dbReference type="Pfam" id="PF02037">
    <property type="entry name" value="SAP"/>
    <property type="match status" value="1"/>
</dbReference>
<keyword evidence="3" id="KW-1185">Reference proteome</keyword>
<gene>
    <name evidence="2" type="ORF">BSAL_46195</name>
</gene>
<evidence type="ECO:0000313" key="3">
    <source>
        <dbReference type="Proteomes" id="UP000051952"/>
    </source>
</evidence>
<dbReference type="Gene3D" id="1.10.720.30">
    <property type="entry name" value="SAP domain"/>
    <property type="match status" value="1"/>
</dbReference>
<proteinExistence type="predicted"/>
<dbReference type="InterPro" id="IPR036361">
    <property type="entry name" value="SAP_dom_sf"/>
</dbReference>
<dbReference type="SUPFAM" id="SSF68906">
    <property type="entry name" value="SAP domain"/>
    <property type="match status" value="1"/>
</dbReference>
<accession>A0A0S4JXA0</accession>
<dbReference type="InterPro" id="IPR003034">
    <property type="entry name" value="SAP_dom"/>
</dbReference>
<dbReference type="AlphaFoldDB" id="A0A0S4JXA0"/>
<sequence length="134" mass="15214">MKKAGGAPKPVKRARIDEGENLVTEINTANPVTNLKEVATIDYAEHDASLRQQDVQRRLDTTQLDPEVTGRRSNNQQAFTIWSIPVTLDTKLLTLKELKAELSVRGLSTKGDKKLLVQRLDYHIREKEPKRVKE</sequence>
<dbReference type="SMART" id="SM00513">
    <property type="entry name" value="SAP"/>
    <property type="match status" value="1"/>
</dbReference>
<dbReference type="Proteomes" id="UP000051952">
    <property type="component" value="Unassembled WGS sequence"/>
</dbReference>
<dbReference type="VEuPathDB" id="TriTrypDB:BSAL_46195"/>
<name>A0A0S4JXA0_BODSA</name>